<comment type="caution">
    <text evidence="9">The sequence shown here is derived from an EMBL/GenBank/DDBJ whole genome shotgun (WGS) entry which is preliminary data.</text>
</comment>
<feature type="domain" description="Zn(2)-C6 fungal-type" evidence="8">
    <location>
        <begin position="10"/>
        <end position="40"/>
    </location>
</feature>
<evidence type="ECO:0000256" key="4">
    <source>
        <dbReference type="ARBA" id="ARBA00023163"/>
    </source>
</evidence>
<keyword evidence="3" id="KW-0238">DNA-binding</keyword>
<evidence type="ECO:0000313" key="10">
    <source>
        <dbReference type="Proteomes" id="UP001149165"/>
    </source>
</evidence>
<dbReference type="SMART" id="SM00906">
    <property type="entry name" value="Fungal_trans"/>
    <property type="match status" value="1"/>
</dbReference>
<dbReference type="InterPro" id="IPR050987">
    <property type="entry name" value="AtrR-like"/>
</dbReference>
<reference evidence="9" key="1">
    <citation type="submission" date="2022-11" db="EMBL/GenBank/DDBJ databases">
        <authorList>
            <person name="Petersen C."/>
        </authorList>
    </citation>
    <scope>NUCLEOTIDE SEQUENCE</scope>
    <source>
        <strain evidence="9">IBT 30069</strain>
    </source>
</reference>
<protein>
    <submittedName>
        <fullName evidence="9">C6 transcription factor</fullName>
    </submittedName>
</protein>
<evidence type="ECO:0000256" key="5">
    <source>
        <dbReference type="ARBA" id="ARBA00023242"/>
    </source>
</evidence>
<dbReference type="CDD" id="cd12148">
    <property type="entry name" value="fungal_TF_MHR"/>
    <property type="match status" value="1"/>
</dbReference>
<dbReference type="GO" id="GO:0003677">
    <property type="term" value="F:DNA binding"/>
    <property type="evidence" value="ECO:0007669"/>
    <property type="project" value="UniProtKB-KW"/>
</dbReference>
<dbReference type="CDD" id="cd00067">
    <property type="entry name" value="GAL4"/>
    <property type="match status" value="1"/>
</dbReference>
<feature type="coiled-coil region" evidence="6">
    <location>
        <begin position="46"/>
        <end position="73"/>
    </location>
</feature>
<keyword evidence="7" id="KW-0472">Membrane</keyword>
<evidence type="ECO:0000256" key="6">
    <source>
        <dbReference type="SAM" id="Coils"/>
    </source>
</evidence>
<dbReference type="OrthoDB" id="4116913at2759"/>
<accession>A0A9W9GDE9</accession>
<evidence type="ECO:0000256" key="1">
    <source>
        <dbReference type="ARBA" id="ARBA00022723"/>
    </source>
</evidence>
<dbReference type="PROSITE" id="PS50048">
    <property type="entry name" value="ZN2_CY6_FUNGAL_2"/>
    <property type="match status" value="1"/>
</dbReference>
<dbReference type="GO" id="GO:0008270">
    <property type="term" value="F:zinc ion binding"/>
    <property type="evidence" value="ECO:0007669"/>
    <property type="project" value="InterPro"/>
</dbReference>
<dbReference type="PROSITE" id="PS00463">
    <property type="entry name" value="ZN2_CY6_FUNGAL_1"/>
    <property type="match status" value="1"/>
</dbReference>
<dbReference type="PANTHER" id="PTHR46910:SF20">
    <property type="entry name" value="ZN(II)2CYS6 TRANSCRIPTION FACTOR (EUROFUNG)-RELATED"/>
    <property type="match status" value="1"/>
</dbReference>
<evidence type="ECO:0000256" key="2">
    <source>
        <dbReference type="ARBA" id="ARBA00023015"/>
    </source>
</evidence>
<dbReference type="SMART" id="SM00066">
    <property type="entry name" value="GAL4"/>
    <property type="match status" value="1"/>
</dbReference>
<dbReference type="InterPro" id="IPR001138">
    <property type="entry name" value="Zn2Cys6_DnaBD"/>
</dbReference>
<keyword evidence="6" id="KW-0175">Coiled coil</keyword>
<evidence type="ECO:0000256" key="7">
    <source>
        <dbReference type="SAM" id="Phobius"/>
    </source>
</evidence>
<dbReference type="InterPro" id="IPR036864">
    <property type="entry name" value="Zn2-C6_fun-type_DNA-bd_sf"/>
</dbReference>
<dbReference type="GO" id="GO:0006351">
    <property type="term" value="P:DNA-templated transcription"/>
    <property type="evidence" value="ECO:0007669"/>
    <property type="project" value="InterPro"/>
</dbReference>
<dbReference type="InterPro" id="IPR007219">
    <property type="entry name" value="XnlR_reg_dom"/>
</dbReference>
<dbReference type="GO" id="GO:0000981">
    <property type="term" value="F:DNA-binding transcription factor activity, RNA polymerase II-specific"/>
    <property type="evidence" value="ECO:0007669"/>
    <property type="project" value="InterPro"/>
</dbReference>
<keyword evidence="7" id="KW-1133">Transmembrane helix</keyword>
<evidence type="ECO:0000313" key="9">
    <source>
        <dbReference type="EMBL" id="KAJ5116571.1"/>
    </source>
</evidence>
<keyword evidence="10" id="KW-1185">Reference proteome</keyword>
<keyword evidence="5" id="KW-0539">Nucleus</keyword>
<dbReference type="PANTHER" id="PTHR46910">
    <property type="entry name" value="TRANSCRIPTION FACTOR PDR1"/>
    <property type="match status" value="1"/>
</dbReference>
<dbReference type="AlphaFoldDB" id="A0A9W9GDE9"/>
<proteinExistence type="predicted"/>
<name>A0A9W9GDE9_9EURO</name>
<sequence>MSGTGSSRIACNLCRHRKIRCDKAKPACETCRLARVPCVFNLVPQKKNIREQLEESKNYVRQLENALREKERSAYPGSIIPGLFDPSGFETSLTAFRWHLQYCTPGVVAESQLASIFDFDEFARRLAPSRPPGPPENRDIVVPKWPSRFVVEQAINHYSKNKLYAVFPAVQTHVLTSLLNSNALYENGGTSDSANKACLVAFTAFMTRTGHRELAFTNPTPDAYLQAALSLVPHLMMEHTNLRALETFIILGLYIAPLGQPQTAELLLSMAIRILYNLRAHKSQPLSGSLAPHDFETREHLRALFWLCYSIDKEMSLRKCQAPMINDEDCDLDLPATYVTISSDEKFFTQQQTPEGLLYASDLRLVLFKSKVYRYLYSHESLSKSEVVRLQLIRELDHELHELKSQFPTACQPHKFAIPDLSDTIARDISLRVVNIHFEYYHCLIKIHGASLIGHGAAQGFSLPSSSSEICYQAARSSLLYLSRVRFLVTAGTFWIYAQFLLTAVLALYRRLVTYAGSDHPHDDVRILEDTLSIFQQLKLRDGAESFPPFTITEALIQHIINLVRG</sequence>
<dbReference type="SUPFAM" id="SSF57701">
    <property type="entry name" value="Zn2/Cys6 DNA-binding domain"/>
    <property type="match status" value="1"/>
</dbReference>
<reference evidence="9" key="2">
    <citation type="journal article" date="2023" name="IMA Fungus">
        <title>Comparative genomic study of the Penicillium genus elucidates a diverse pangenome and 15 lateral gene transfer events.</title>
        <authorList>
            <person name="Petersen C."/>
            <person name="Sorensen T."/>
            <person name="Nielsen M.R."/>
            <person name="Sondergaard T.E."/>
            <person name="Sorensen J.L."/>
            <person name="Fitzpatrick D.A."/>
            <person name="Frisvad J.C."/>
            <person name="Nielsen K.L."/>
        </authorList>
    </citation>
    <scope>NUCLEOTIDE SEQUENCE</scope>
    <source>
        <strain evidence="9">IBT 30069</strain>
    </source>
</reference>
<dbReference type="Pfam" id="PF04082">
    <property type="entry name" value="Fungal_trans"/>
    <property type="match status" value="1"/>
</dbReference>
<evidence type="ECO:0000256" key="3">
    <source>
        <dbReference type="ARBA" id="ARBA00023125"/>
    </source>
</evidence>
<keyword evidence="1" id="KW-0479">Metal-binding</keyword>
<dbReference type="EMBL" id="JAPQKH010000001">
    <property type="protein sequence ID" value="KAJ5116571.1"/>
    <property type="molecule type" value="Genomic_DNA"/>
</dbReference>
<evidence type="ECO:0000259" key="8">
    <source>
        <dbReference type="PROSITE" id="PS50048"/>
    </source>
</evidence>
<gene>
    <name evidence="9" type="ORF">N7456_000919</name>
</gene>
<keyword evidence="7" id="KW-0812">Transmembrane</keyword>
<organism evidence="9 10">
    <name type="scientific">Penicillium angulare</name>
    <dbReference type="NCBI Taxonomy" id="116970"/>
    <lineage>
        <taxon>Eukaryota</taxon>
        <taxon>Fungi</taxon>
        <taxon>Dikarya</taxon>
        <taxon>Ascomycota</taxon>
        <taxon>Pezizomycotina</taxon>
        <taxon>Eurotiomycetes</taxon>
        <taxon>Eurotiomycetidae</taxon>
        <taxon>Eurotiales</taxon>
        <taxon>Aspergillaceae</taxon>
        <taxon>Penicillium</taxon>
    </lineage>
</organism>
<dbReference type="Gene3D" id="4.10.240.10">
    <property type="entry name" value="Zn(2)-C6 fungal-type DNA-binding domain"/>
    <property type="match status" value="1"/>
</dbReference>
<feature type="transmembrane region" description="Helical" evidence="7">
    <location>
        <begin position="487"/>
        <end position="509"/>
    </location>
</feature>
<keyword evidence="4" id="KW-0804">Transcription</keyword>
<dbReference type="Proteomes" id="UP001149165">
    <property type="component" value="Unassembled WGS sequence"/>
</dbReference>
<keyword evidence="2" id="KW-0805">Transcription regulation</keyword>
<dbReference type="Pfam" id="PF00172">
    <property type="entry name" value="Zn_clus"/>
    <property type="match status" value="1"/>
</dbReference>